<feature type="signal peptide" evidence="3">
    <location>
        <begin position="1"/>
        <end position="23"/>
    </location>
</feature>
<keyword evidence="6" id="KW-1185">Reference proteome</keyword>
<dbReference type="Gene3D" id="2.40.420.20">
    <property type="match status" value="1"/>
</dbReference>
<dbReference type="AlphaFoldDB" id="A0A366M2T8"/>
<evidence type="ECO:0000313" key="6">
    <source>
        <dbReference type="Proteomes" id="UP000253303"/>
    </source>
</evidence>
<organism evidence="5 6">
    <name type="scientific">Spongiactinospora rosea</name>
    <dbReference type="NCBI Taxonomy" id="2248750"/>
    <lineage>
        <taxon>Bacteria</taxon>
        <taxon>Bacillati</taxon>
        <taxon>Actinomycetota</taxon>
        <taxon>Actinomycetes</taxon>
        <taxon>Streptosporangiales</taxon>
        <taxon>Streptosporangiaceae</taxon>
        <taxon>Spongiactinospora</taxon>
    </lineage>
</organism>
<comment type="subcellular location">
    <subcellularLocation>
        <location evidence="1">Cell envelope</location>
    </subcellularLocation>
</comment>
<comment type="caution">
    <text evidence="5">The sequence shown here is derived from an EMBL/GenBank/DDBJ whole genome shotgun (WGS) entry which is preliminary data.</text>
</comment>
<dbReference type="RefSeq" id="WP_113981009.1">
    <property type="nucleotide sequence ID" value="NZ_QMEY01000004.1"/>
</dbReference>
<dbReference type="InterPro" id="IPR036366">
    <property type="entry name" value="PGBDSf"/>
</dbReference>
<dbReference type="InterPro" id="IPR036365">
    <property type="entry name" value="PGBD-like_sf"/>
</dbReference>
<dbReference type="Gene3D" id="1.10.101.10">
    <property type="entry name" value="PGBD-like superfamily/PGBD"/>
    <property type="match status" value="1"/>
</dbReference>
<evidence type="ECO:0000313" key="5">
    <source>
        <dbReference type="EMBL" id="RBQ19742.1"/>
    </source>
</evidence>
<dbReference type="OrthoDB" id="3268648at2"/>
<name>A0A366M2T8_9ACTN</name>
<dbReference type="InterPro" id="IPR002477">
    <property type="entry name" value="Peptidoglycan-bd-like"/>
</dbReference>
<dbReference type="PANTHER" id="PTHR32347">
    <property type="entry name" value="EFFLUX SYSTEM COMPONENT YKNX-RELATED"/>
    <property type="match status" value="1"/>
</dbReference>
<feature type="chain" id="PRO_5039269085" description="Peptidoglycan binding-like domain-containing protein" evidence="3">
    <location>
        <begin position="24"/>
        <end position="353"/>
    </location>
</feature>
<sequence>MRRKGALFAGVAAVAVIGGGTWAAVNSDRQGGPEPGATAAPPPATAEITRTDLVDSESVSGKLTYAEERKVSYTGSGTVTAVPAEGKVIKRGGALLKVDRRPLVLMYGRLPLYRELNTAVSDGPDVEQLERNLRALGYGDDLTVDDDFTYATSAAVKEWQKDRGLPQTGAVDAAQVVFLDGAVRVAGVSAEVGRRINGGEVLTVTGTRRIVQVDLNTDDQALARKGARVAIELPGGKEVKGRIVRVGTVAQQVSAEEGGGSTIDVEISLGGRKTGRLDQAPVTVAMESERVEDVLTVPVEALLALREGGFGVEVVEGGATRLVAVETGAYGGGRVEITGDGLAAGMKVGVPAS</sequence>
<evidence type="ECO:0000256" key="1">
    <source>
        <dbReference type="ARBA" id="ARBA00004196"/>
    </source>
</evidence>
<accession>A0A366M2T8</accession>
<evidence type="ECO:0000259" key="4">
    <source>
        <dbReference type="Pfam" id="PF01471"/>
    </source>
</evidence>
<evidence type="ECO:0000256" key="2">
    <source>
        <dbReference type="ARBA" id="ARBA00023054"/>
    </source>
</evidence>
<dbReference type="InterPro" id="IPR050465">
    <property type="entry name" value="UPF0194_transport"/>
</dbReference>
<keyword evidence="2" id="KW-0175">Coiled coil</keyword>
<proteinExistence type="predicted"/>
<dbReference type="SUPFAM" id="SSF47090">
    <property type="entry name" value="PGBD-like"/>
    <property type="match status" value="1"/>
</dbReference>
<dbReference type="Pfam" id="PF01471">
    <property type="entry name" value="PG_binding_1"/>
    <property type="match status" value="1"/>
</dbReference>
<keyword evidence="3" id="KW-0732">Signal</keyword>
<protein>
    <recommendedName>
        <fullName evidence="4">Peptidoglycan binding-like domain-containing protein</fullName>
    </recommendedName>
</protein>
<gene>
    <name evidence="5" type="ORF">DP939_13545</name>
</gene>
<evidence type="ECO:0000256" key="3">
    <source>
        <dbReference type="SAM" id="SignalP"/>
    </source>
</evidence>
<dbReference type="PANTHER" id="PTHR32347:SF27">
    <property type="entry name" value="RND EFFLUX PUMP MEMBRANE FUSION PROTEIN BARREL-SANDWICH DOMAIN-CONTAINING PROTEIN"/>
    <property type="match status" value="1"/>
</dbReference>
<reference evidence="5 6" key="1">
    <citation type="submission" date="2018-06" db="EMBL/GenBank/DDBJ databases">
        <title>Sphaerisporangium craniellae sp. nov., isolated from a marine sponge in the South China Sea.</title>
        <authorList>
            <person name="Li L."/>
        </authorList>
    </citation>
    <scope>NUCLEOTIDE SEQUENCE [LARGE SCALE GENOMIC DNA]</scope>
    <source>
        <strain evidence="5 6">LHW63015</strain>
    </source>
</reference>
<dbReference type="Proteomes" id="UP000253303">
    <property type="component" value="Unassembled WGS sequence"/>
</dbReference>
<feature type="domain" description="Peptidoglycan binding-like" evidence="4">
    <location>
        <begin position="123"/>
        <end position="175"/>
    </location>
</feature>
<dbReference type="GO" id="GO:0030313">
    <property type="term" value="C:cell envelope"/>
    <property type="evidence" value="ECO:0007669"/>
    <property type="project" value="UniProtKB-SubCell"/>
</dbReference>
<dbReference type="EMBL" id="QMEY01000004">
    <property type="protein sequence ID" value="RBQ19742.1"/>
    <property type="molecule type" value="Genomic_DNA"/>
</dbReference>